<gene>
    <name evidence="2" type="ORF">C9381_22420</name>
</gene>
<keyword evidence="1" id="KW-1133">Transmembrane helix</keyword>
<dbReference type="EMBL" id="CP028352">
    <property type="protein sequence ID" value="AVV39990.1"/>
    <property type="molecule type" value="Genomic_DNA"/>
</dbReference>
<dbReference type="RefSeq" id="WP_107320556.1">
    <property type="nucleotide sequence ID" value="NZ_CP028352.1"/>
</dbReference>
<organism evidence="2 3">
    <name type="scientific">Pantoea vagans</name>
    <dbReference type="NCBI Taxonomy" id="470934"/>
    <lineage>
        <taxon>Bacteria</taxon>
        <taxon>Pseudomonadati</taxon>
        <taxon>Pseudomonadota</taxon>
        <taxon>Gammaproteobacteria</taxon>
        <taxon>Enterobacterales</taxon>
        <taxon>Erwiniaceae</taxon>
        <taxon>Pantoea</taxon>
    </lineage>
</organism>
<protein>
    <submittedName>
        <fullName evidence="2">Uncharacterized protein</fullName>
    </submittedName>
</protein>
<sequence length="135" mass="15286">MRSKKREQVLIQLITLLDNARLGERKETILNLLHSARRAIREREVFTAQQHTTEALGQLRKARHSLRVSGANEQEITVLDNAVVMLLPVQDEADADSYAYFIVCSLEFRYLLLFLIFAAGLAVAFVRSTGQLPGF</sequence>
<proteinExistence type="predicted"/>
<reference evidence="2 3" key="1">
    <citation type="journal article" date="2018" name="Int J Genomics">
        <title>Comparative Genomics Analysis of Plasmid pPV989-94 from a Clinical Isolate of Pantoea vagans PV989.</title>
        <authorList>
            <person name="Xu L."/>
            <person name="Yin M."/>
            <person name="Zhu T."/>
            <person name="Lu J."/>
            <person name="Bao Q."/>
        </authorList>
    </citation>
    <scope>NUCLEOTIDE SEQUENCE [LARGE SCALE GENOMIC DNA]</scope>
    <source>
        <strain evidence="2 3">PV989</strain>
    </source>
</reference>
<keyword evidence="1" id="KW-0472">Membrane</keyword>
<feature type="transmembrane region" description="Helical" evidence="1">
    <location>
        <begin position="108"/>
        <end position="126"/>
    </location>
</feature>
<keyword evidence="2" id="KW-0614">Plasmid</keyword>
<evidence type="ECO:0000313" key="2">
    <source>
        <dbReference type="EMBL" id="AVV39990.1"/>
    </source>
</evidence>
<evidence type="ECO:0000313" key="3">
    <source>
        <dbReference type="Proteomes" id="UP000241538"/>
    </source>
</evidence>
<evidence type="ECO:0000256" key="1">
    <source>
        <dbReference type="SAM" id="Phobius"/>
    </source>
</evidence>
<keyword evidence="1" id="KW-0812">Transmembrane</keyword>
<dbReference type="Proteomes" id="UP000241538">
    <property type="component" value="Plasmid pPV989-94"/>
</dbReference>
<dbReference type="AlphaFoldDB" id="A0AAN1NVI0"/>
<name>A0AAN1NVI0_9GAMM</name>
<accession>A0AAN1NVI0</accession>
<geneLocation type="plasmid" evidence="3">
    <name>ppv989-94</name>
</geneLocation>